<dbReference type="PRINTS" id="PR00368">
    <property type="entry name" value="FADPNR"/>
</dbReference>
<dbReference type="InterPro" id="IPR036188">
    <property type="entry name" value="FAD/NAD-bd_sf"/>
</dbReference>
<dbReference type="RefSeq" id="WP_190417077.1">
    <property type="nucleotide sequence ID" value="NZ_JAAOCA010000003.1"/>
</dbReference>
<dbReference type="SUPFAM" id="SSF55424">
    <property type="entry name" value="FAD/NAD-linked reductases, dimerisation (C-terminal) domain"/>
    <property type="match status" value="1"/>
</dbReference>
<dbReference type="PANTHER" id="PTHR43557:SF2">
    <property type="entry name" value="RIESKE DOMAIN-CONTAINING PROTEIN-RELATED"/>
    <property type="match status" value="1"/>
</dbReference>
<gene>
    <name evidence="7" type="ORF">HAQ05_02625</name>
</gene>
<accession>A0ABR7YWP2</accession>
<evidence type="ECO:0000256" key="1">
    <source>
        <dbReference type="ARBA" id="ARBA00001974"/>
    </source>
</evidence>
<dbReference type="InterPro" id="IPR028202">
    <property type="entry name" value="Reductase_C"/>
</dbReference>
<evidence type="ECO:0000259" key="5">
    <source>
        <dbReference type="Pfam" id="PF07992"/>
    </source>
</evidence>
<reference evidence="7 8" key="1">
    <citation type="journal article" date="2020" name="Insects">
        <title>Bacteria Belonging to Pseudomonas typographi sp. nov. from the Bark Beetle Ips typographus Have Genomic Potential to Aid in the Host Ecology.</title>
        <authorList>
            <person name="Peral-Aranega E."/>
            <person name="Saati-Santamaria Z."/>
            <person name="Kolarik M."/>
            <person name="Rivas R."/>
            <person name="Garcia-Fraile P."/>
        </authorList>
    </citation>
    <scope>NUCLEOTIDE SEQUENCE [LARGE SCALE GENOMIC DNA]</scope>
    <source>
        <strain evidence="7 8">CA3A</strain>
    </source>
</reference>
<dbReference type="InterPro" id="IPR016156">
    <property type="entry name" value="FAD/NAD-linked_Rdtase_dimer_sf"/>
</dbReference>
<evidence type="ECO:0000256" key="3">
    <source>
        <dbReference type="ARBA" id="ARBA00022827"/>
    </source>
</evidence>
<evidence type="ECO:0000259" key="6">
    <source>
        <dbReference type="Pfam" id="PF14759"/>
    </source>
</evidence>
<comment type="cofactor">
    <cofactor evidence="1">
        <name>FAD</name>
        <dbReference type="ChEBI" id="CHEBI:57692"/>
    </cofactor>
</comment>
<comment type="caution">
    <text evidence="7">The sequence shown here is derived from an EMBL/GenBank/DDBJ whole genome shotgun (WGS) entry which is preliminary data.</text>
</comment>
<evidence type="ECO:0000256" key="4">
    <source>
        <dbReference type="ARBA" id="ARBA00023002"/>
    </source>
</evidence>
<dbReference type="Gene3D" id="3.50.50.60">
    <property type="entry name" value="FAD/NAD(P)-binding domain"/>
    <property type="match status" value="2"/>
</dbReference>
<dbReference type="Pfam" id="PF14759">
    <property type="entry name" value="Reductase_C"/>
    <property type="match status" value="1"/>
</dbReference>
<dbReference type="SUPFAM" id="SSF51905">
    <property type="entry name" value="FAD/NAD(P)-binding domain"/>
    <property type="match status" value="2"/>
</dbReference>
<dbReference type="InterPro" id="IPR050446">
    <property type="entry name" value="FAD-oxidoreductase/Apoptosis"/>
</dbReference>
<dbReference type="PANTHER" id="PTHR43557">
    <property type="entry name" value="APOPTOSIS-INDUCING FACTOR 1"/>
    <property type="match status" value="1"/>
</dbReference>
<proteinExistence type="predicted"/>
<keyword evidence="3" id="KW-0274">FAD</keyword>
<organism evidence="7 8">
    <name type="scientific">Pseudomonas typographi</name>
    <dbReference type="NCBI Taxonomy" id="2715964"/>
    <lineage>
        <taxon>Bacteria</taxon>
        <taxon>Pseudomonadati</taxon>
        <taxon>Pseudomonadota</taxon>
        <taxon>Gammaproteobacteria</taxon>
        <taxon>Pseudomonadales</taxon>
        <taxon>Pseudomonadaceae</taxon>
        <taxon>Pseudomonas</taxon>
    </lineage>
</organism>
<dbReference type="Proteomes" id="UP000805841">
    <property type="component" value="Unassembled WGS sequence"/>
</dbReference>
<evidence type="ECO:0000313" key="7">
    <source>
        <dbReference type="EMBL" id="MBD1597608.1"/>
    </source>
</evidence>
<keyword evidence="4" id="KW-0560">Oxidoreductase</keyword>
<dbReference type="Gene3D" id="3.30.390.30">
    <property type="match status" value="1"/>
</dbReference>
<dbReference type="Pfam" id="PF07992">
    <property type="entry name" value="Pyr_redox_2"/>
    <property type="match status" value="1"/>
</dbReference>
<feature type="domain" description="Reductase C-terminal" evidence="6">
    <location>
        <begin position="322"/>
        <end position="404"/>
    </location>
</feature>
<feature type="domain" description="FAD/NAD(P)-binding" evidence="5">
    <location>
        <begin position="5"/>
        <end position="303"/>
    </location>
</feature>
<protein>
    <submittedName>
        <fullName evidence="7">FAD-dependent oxidoreductase</fullName>
    </submittedName>
</protein>
<keyword evidence="2" id="KW-0285">Flavoprotein</keyword>
<evidence type="ECO:0000256" key="2">
    <source>
        <dbReference type="ARBA" id="ARBA00022630"/>
    </source>
</evidence>
<keyword evidence="8" id="KW-1185">Reference proteome</keyword>
<dbReference type="EMBL" id="JAAOCA010000003">
    <property type="protein sequence ID" value="MBD1597608.1"/>
    <property type="molecule type" value="Genomic_DNA"/>
</dbReference>
<dbReference type="PRINTS" id="PR00411">
    <property type="entry name" value="PNDRDTASEI"/>
</dbReference>
<evidence type="ECO:0000313" key="8">
    <source>
        <dbReference type="Proteomes" id="UP000805841"/>
    </source>
</evidence>
<dbReference type="InterPro" id="IPR023753">
    <property type="entry name" value="FAD/NAD-binding_dom"/>
</dbReference>
<sequence>MSLASVVIVGAGQAGFQVAASLRQEGYDGRITLIGDEPGLPYQRPPLSKAYLLGKISEPNLLFRSAEFFMAQRIDLVHDKATAIDRLNRRVLLAGGGVASYDHLVLATGAHNRPLPVPGAHHSGVFGIKTKADADALAPLAKAARNVVVVGAGFIGLEFAAVAAALGANVHVLELGDRPMARAVSREMSELFRTAHEGWGVHFDFLQGLASIEGDNGRACAVVTSDGRRLPADLVVFGIGVIPNAQIATEAGLEIENGVKVDTYLLTSDPQISALGDVACFPCLHNGEQPTRLESVQNAVDQARTLAARLVGKPTPYSALPWFWTDQGDLKLQIAGLSAGYDSSVLLGSPQAQQLSVLCFRGGQLVAVESCNRVGDHMAARKILARPARLSAAEAAAPGFDLKAWEAANRD</sequence>
<name>A0ABR7YWP2_9PSED</name>